<feature type="compositionally biased region" description="Acidic residues" evidence="2">
    <location>
        <begin position="285"/>
        <end position="305"/>
    </location>
</feature>
<feature type="domain" description="WW" evidence="3">
    <location>
        <begin position="86"/>
        <end position="119"/>
    </location>
</feature>
<dbReference type="EMBL" id="JXNT01000008">
    <property type="protein sequence ID" value="ODM17355.1"/>
    <property type="molecule type" value="Genomic_DNA"/>
</dbReference>
<evidence type="ECO:0000313" key="5">
    <source>
        <dbReference type="Proteomes" id="UP000094569"/>
    </source>
</evidence>
<feature type="region of interest" description="Disordered" evidence="2">
    <location>
        <begin position="1"/>
        <end position="36"/>
    </location>
</feature>
<dbReference type="InterPro" id="IPR036020">
    <property type="entry name" value="WW_dom_sf"/>
</dbReference>
<dbReference type="PROSITE" id="PS50020">
    <property type="entry name" value="WW_DOMAIN_2"/>
    <property type="match status" value="2"/>
</dbReference>
<evidence type="ECO:0000256" key="2">
    <source>
        <dbReference type="SAM" id="MobiDB-lite"/>
    </source>
</evidence>
<feature type="compositionally biased region" description="Acidic residues" evidence="2">
    <location>
        <begin position="346"/>
        <end position="357"/>
    </location>
</feature>
<dbReference type="Proteomes" id="UP000094569">
    <property type="component" value="Unassembled WGS sequence"/>
</dbReference>
<organism evidence="4 5">
    <name type="scientific">Aspergillus cristatus</name>
    <name type="common">Chinese Fuzhuan brick tea-fermentation fungus</name>
    <name type="synonym">Eurotium cristatum</name>
    <dbReference type="NCBI Taxonomy" id="573508"/>
    <lineage>
        <taxon>Eukaryota</taxon>
        <taxon>Fungi</taxon>
        <taxon>Dikarya</taxon>
        <taxon>Ascomycota</taxon>
        <taxon>Pezizomycotina</taxon>
        <taxon>Eurotiomycetes</taxon>
        <taxon>Eurotiomycetidae</taxon>
        <taxon>Eurotiales</taxon>
        <taxon>Aspergillaceae</taxon>
        <taxon>Aspergillus</taxon>
        <taxon>Aspergillus subgen. Aspergillus</taxon>
    </lineage>
</organism>
<feature type="compositionally biased region" description="Basic and acidic residues" evidence="2">
    <location>
        <begin position="247"/>
        <end position="256"/>
    </location>
</feature>
<dbReference type="GO" id="GO:0070063">
    <property type="term" value="F:RNA polymerase binding"/>
    <property type="evidence" value="ECO:0007669"/>
    <property type="project" value="InterPro"/>
</dbReference>
<keyword evidence="5" id="KW-1185">Reference proteome</keyword>
<feature type="compositionally biased region" description="Basic and acidic residues" evidence="2">
    <location>
        <begin position="181"/>
        <end position="193"/>
    </location>
</feature>
<dbReference type="CDD" id="cd00201">
    <property type="entry name" value="WW"/>
    <property type="match status" value="1"/>
</dbReference>
<dbReference type="OrthoDB" id="410044at2759"/>
<reference evidence="4 5" key="1">
    <citation type="journal article" date="2016" name="BMC Genomics">
        <title>Comparative genomic and transcriptomic analyses of the Fuzhuan brick tea-fermentation fungus Aspergillus cristatus.</title>
        <authorList>
            <person name="Ge Y."/>
            <person name="Wang Y."/>
            <person name="Liu Y."/>
            <person name="Tan Y."/>
            <person name="Ren X."/>
            <person name="Zhang X."/>
            <person name="Hyde K.D."/>
            <person name="Liu Y."/>
            <person name="Liu Z."/>
        </authorList>
    </citation>
    <scope>NUCLEOTIDE SEQUENCE [LARGE SCALE GENOMIC DNA]</scope>
    <source>
        <strain evidence="4 5">GZAAS20.1005</strain>
    </source>
</reference>
<feature type="domain" description="WW" evidence="3">
    <location>
        <begin position="204"/>
        <end position="232"/>
    </location>
</feature>
<dbReference type="Pfam" id="PF00397">
    <property type="entry name" value="WW"/>
    <property type="match status" value="1"/>
</dbReference>
<dbReference type="SUPFAM" id="SSF81698">
    <property type="entry name" value="FF domain"/>
    <property type="match status" value="1"/>
</dbReference>
<accession>A0A1E3B8R4</accession>
<dbReference type="PANTHER" id="PTHR15377:SF3">
    <property type="entry name" value="WW DOMAIN-CONTAINING PROTEIN"/>
    <property type="match status" value="1"/>
</dbReference>
<evidence type="ECO:0000313" key="4">
    <source>
        <dbReference type="EMBL" id="ODM17355.1"/>
    </source>
</evidence>
<dbReference type="SUPFAM" id="SSF51045">
    <property type="entry name" value="WW domain"/>
    <property type="match status" value="1"/>
</dbReference>
<dbReference type="Gene3D" id="2.20.70.10">
    <property type="match status" value="2"/>
</dbReference>
<dbReference type="SMART" id="SM00456">
    <property type="entry name" value="WW"/>
    <property type="match status" value="2"/>
</dbReference>
<dbReference type="PANTHER" id="PTHR15377">
    <property type="entry name" value="TRANSCRIPTION ELONGATION REGULATOR 1"/>
    <property type="match status" value="1"/>
</dbReference>
<dbReference type="GO" id="GO:0003712">
    <property type="term" value="F:transcription coregulator activity"/>
    <property type="evidence" value="ECO:0007669"/>
    <property type="project" value="TreeGrafter"/>
</dbReference>
<feature type="compositionally biased region" description="Basic and acidic residues" evidence="2">
    <location>
        <begin position="306"/>
        <end position="315"/>
    </location>
</feature>
<evidence type="ECO:0000259" key="3">
    <source>
        <dbReference type="PROSITE" id="PS50020"/>
    </source>
</evidence>
<protein>
    <recommendedName>
        <fullName evidence="3">WW domain-containing protein</fullName>
    </recommendedName>
</protein>
<dbReference type="InterPro" id="IPR045148">
    <property type="entry name" value="TCRG1-like"/>
</dbReference>
<feature type="region of interest" description="Disordered" evidence="2">
    <location>
        <begin position="337"/>
        <end position="357"/>
    </location>
</feature>
<dbReference type="InterPro" id="IPR036517">
    <property type="entry name" value="FF_domain_sf"/>
</dbReference>
<dbReference type="PROSITE" id="PS01159">
    <property type="entry name" value="WW_DOMAIN_1"/>
    <property type="match status" value="1"/>
</dbReference>
<dbReference type="InterPro" id="IPR001202">
    <property type="entry name" value="WW_dom"/>
</dbReference>
<dbReference type="FunFam" id="1.10.10.440:FF:000035">
    <property type="entry name" value="Putative ff domain protein"/>
    <property type="match status" value="1"/>
</dbReference>
<dbReference type="STRING" id="573508.A0A1E3B8R4"/>
<feature type="compositionally biased region" description="Basic and acidic residues" evidence="2">
    <location>
        <begin position="554"/>
        <end position="610"/>
    </location>
</feature>
<feature type="compositionally biased region" description="Basic and acidic residues" evidence="2">
    <location>
        <begin position="268"/>
        <end position="282"/>
    </location>
</feature>
<feature type="region of interest" description="Disordered" evidence="2">
    <location>
        <begin position="154"/>
        <end position="199"/>
    </location>
</feature>
<dbReference type="Gene3D" id="1.10.10.440">
    <property type="entry name" value="FF domain"/>
    <property type="match status" value="1"/>
</dbReference>
<name>A0A1E3B8R4_ASPCR</name>
<dbReference type="GO" id="GO:0005634">
    <property type="term" value="C:nucleus"/>
    <property type="evidence" value="ECO:0007669"/>
    <property type="project" value="TreeGrafter"/>
</dbReference>
<comment type="caution">
    <text evidence="4">The sequence shown here is derived from an EMBL/GenBank/DDBJ whole genome shotgun (WGS) entry which is preliminary data.</text>
</comment>
<dbReference type="Pfam" id="PF01846">
    <property type="entry name" value="FF"/>
    <property type="match status" value="1"/>
</dbReference>
<feature type="region of interest" description="Disordered" evidence="2">
    <location>
        <begin position="247"/>
        <end position="324"/>
    </location>
</feature>
<proteinExistence type="predicted"/>
<gene>
    <name evidence="4" type="ORF">SI65_07030</name>
</gene>
<feature type="region of interest" description="Disordered" evidence="2">
    <location>
        <begin position="552"/>
        <end position="610"/>
    </location>
</feature>
<dbReference type="InterPro" id="IPR002713">
    <property type="entry name" value="FF_domain"/>
</dbReference>
<evidence type="ECO:0000256" key="1">
    <source>
        <dbReference type="ARBA" id="ARBA00022737"/>
    </source>
</evidence>
<keyword evidence="1" id="KW-0677">Repeat</keyword>
<sequence length="645" mass="73854">MASIVENGHQTAGADDEVGGELPVGNSRPPPFSAKLGPTTKARKLLIATDNHLPAHDGILELLVFYPSIILFSAHKMLKSTYTPPPPLPPGWTEHKAPSGHLYYYNSQTKQSTYTRPQPLLTPSHPAATETASLLTPDTLPPFSSTPYAAQSFGVGGRFPGSHHHPHQGQTRGGFRGGKAYQDRRSRGPEDRPKSKHAIPGCEPWVLVKTKLKRRFVYNTETNESFWKFPQEVLKGVVEYDRIEREKKERRERGEVSEEQETQEPEAVPEKLEPKPVAREAPAEAAEESDEYEEVEVTDDEEDEEQPSKRTKTDDDQPVEFTEEDIEYQLAAMGEEYGLDPGEYGEPGEEGWEEGAEGLPLSDEDAVALFRDLLDDFRINPYSPWENIIEEGRIIDDSRYTVLPNMKSRREVWSDWSRDRIQELKERKQKQEKQDPRIKYLAFLQERATPKLYWPEFKRKYRKESEMKDTHLSDKDREKFYREHISRLKLPESTRKSDLSALLKSIPLQSLNGSSSVHALPSTIITDIRYISLSPQLRDSLIETYISTLPAAPEQEHMSAEQQEELDRKRADREKREKALAEREKRVEEEKQKQRGDLARGKHLLKEGEAEIEEAMRIRKDGLLSYLDAEDKFREGAGEDAEKVT</sequence>
<dbReference type="AlphaFoldDB" id="A0A1E3B8R4"/>
<dbReference type="VEuPathDB" id="FungiDB:SI65_07030"/>
<dbReference type="FunFam" id="2.20.70.10:FF:000049">
    <property type="entry name" value="Transcription elongation regulator 1-like"/>
    <property type="match status" value="1"/>
</dbReference>